<evidence type="ECO:0000313" key="2">
    <source>
        <dbReference type="EMBL" id="MBW0493413.1"/>
    </source>
</evidence>
<name>A0A9Q3D0W1_9BASI</name>
<dbReference type="Proteomes" id="UP000765509">
    <property type="component" value="Unassembled WGS sequence"/>
</dbReference>
<reference evidence="2" key="1">
    <citation type="submission" date="2021-03" db="EMBL/GenBank/DDBJ databases">
        <title>Draft genome sequence of rust myrtle Austropuccinia psidii MF-1, a brazilian biotype.</title>
        <authorList>
            <person name="Quecine M.C."/>
            <person name="Pachon D.M.R."/>
            <person name="Bonatelli M.L."/>
            <person name="Correr F.H."/>
            <person name="Franceschini L.M."/>
            <person name="Leite T.F."/>
            <person name="Margarido G.R.A."/>
            <person name="Almeida C.A."/>
            <person name="Ferrarezi J.A."/>
            <person name="Labate C.A."/>
        </authorList>
    </citation>
    <scope>NUCLEOTIDE SEQUENCE</scope>
    <source>
        <strain evidence="2">MF-1</strain>
    </source>
</reference>
<proteinExistence type="predicted"/>
<dbReference type="EMBL" id="AVOT02012056">
    <property type="protein sequence ID" value="MBW0493413.1"/>
    <property type="molecule type" value="Genomic_DNA"/>
</dbReference>
<gene>
    <name evidence="2" type="ORF">O181_033128</name>
</gene>
<feature type="region of interest" description="Disordered" evidence="1">
    <location>
        <begin position="1"/>
        <end position="59"/>
    </location>
</feature>
<evidence type="ECO:0000256" key="1">
    <source>
        <dbReference type="SAM" id="MobiDB-lite"/>
    </source>
</evidence>
<evidence type="ECO:0000313" key="3">
    <source>
        <dbReference type="Proteomes" id="UP000765509"/>
    </source>
</evidence>
<protein>
    <submittedName>
        <fullName evidence="2">Uncharacterized protein</fullName>
    </submittedName>
</protein>
<accession>A0A9Q3D0W1</accession>
<dbReference type="AlphaFoldDB" id="A0A9Q3D0W1"/>
<sequence>MDLPPWRRLLPKPQVDPPEPILAQNGQRNPRLAIINHGLWKPPGPTSSGPERHPLNSGENLSFIHVPCAKASRRGAYMG</sequence>
<organism evidence="2 3">
    <name type="scientific">Austropuccinia psidii MF-1</name>
    <dbReference type="NCBI Taxonomy" id="1389203"/>
    <lineage>
        <taxon>Eukaryota</taxon>
        <taxon>Fungi</taxon>
        <taxon>Dikarya</taxon>
        <taxon>Basidiomycota</taxon>
        <taxon>Pucciniomycotina</taxon>
        <taxon>Pucciniomycetes</taxon>
        <taxon>Pucciniales</taxon>
        <taxon>Sphaerophragmiaceae</taxon>
        <taxon>Austropuccinia</taxon>
    </lineage>
</organism>
<comment type="caution">
    <text evidence="2">The sequence shown here is derived from an EMBL/GenBank/DDBJ whole genome shotgun (WGS) entry which is preliminary data.</text>
</comment>
<keyword evidence="3" id="KW-1185">Reference proteome</keyword>